<dbReference type="Pfam" id="PF04977">
    <property type="entry name" value="DivIC"/>
    <property type="match status" value="1"/>
</dbReference>
<evidence type="ECO:0000256" key="9">
    <source>
        <dbReference type="SAM" id="Coils"/>
    </source>
</evidence>
<dbReference type="GO" id="GO:0043093">
    <property type="term" value="P:FtsZ-dependent cytokinesis"/>
    <property type="evidence" value="ECO:0007669"/>
    <property type="project" value="UniProtKB-UniRule"/>
</dbReference>
<evidence type="ECO:0000256" key="10">
    <source>
        <dbReference type="SAM" id="MobiDB-lite"/>
    </source>
</evidence>
<evidence type="ECO:0000313" key="18">
    <source>
        <dbReference type="Proteomes" id="UP000320012"/>
    </source>
</evidence>
<dbReference type="InterPro" id="IPR007060">
    <property type="entry name" value="FtsL/DivIC"/>
</dbReference>
<comment type="subcellular location">
    <subcellularLocation>
        <location evidence="7">Cell membrane</location>
        <topology evidence="7">Single-pass type II membrane protein</topology>
    </subcellularLocation>
    <text evidence="7">Localizes to the division septum where it forms a ring structure.</text>
</comment>
<dbReference type="EMBL" id="JWHT01000063">
    <property type="protein sequence ID" value="KIU20186.1"/>
    <property type="molecule type" value="Genomic_DNA"/>
</dbReference>
<keyword evidence="5 7" id="KW-0472">Membrane</keyword>
<evidence type="ECO:0000313" key="16">
    <source>
        <dbReference type="Proteomes" id="UP000193588"/>
    </source>
</evidence>
<dbReference type="KEGG" id="wcb:AO080_05685"/>
<reference evidence="13 16" key="2">
    <citation type="submission" date="2017-04" db="EMBL/GenBank/DDBJ databases">
        <title>The genome sequence of Weissella cibaria isolated from wild Drosophila.</title>
        <authorList>
            <person name="Ricks N.J."/>
            <person name="Carroll C."/>
            <person name="Walters A."/>
            <person name="Newell P.D."/>
            <person name="Chaston J.M."/>
        </authorList>
    </citation>
    <scope>NUCLEOTIDE SEQUENCE [LARGE SCALE GENOMIC DNA]</scope>
    <source>
        <strain evidence="13 16">DmW_103</strain>
    </source>
</reference>
<name>A0A0D1LWC4_9LACO</name>
<dbReference type="RefSeq" id="WP_010372676.1">
    <property type="nucleotide sequence ID" value="NZ_BJEF01000004.1"/>
</dbReference>
<feature type="region of interest" description="Disordered" evidence="10">
    <location>
        <begin position="1"/>
        <end position="28"/>
    </location>
</feature>
<sequence>MDAMPKYAGNTAPKKVNQPQRRVKTKTVRRPYEKPVWNAMDLTMAAAAVVTVAFMAFLVMFMASKGASANKQLQSTTTQLEQLRDKNNDLKQEVSSLSSPDRLGQVAEKHGLSLQNQNIRNVK</sequence>
<dbReference type="Proteomes" id="UP000320012">
    <property type="component" value="Unassembled WGS sequence"/>
</dbReference>
<evidence type="ECO:0000256" key="3">
    <source>
        <dbReference type="ARBA" id="ARBA00022692"/>
    </source>
</evidence>
<evidence type="ECO:0000256" key="4">
    <source>
        <dbReference type="ARBA" id="ARBA00022989"/>
    </source>
</evidence>
<organism evidence="12 15">
    <name type="scientific">Weissella cibaria</name>
    <dbReference type="NCBI Taxonomy" id="137591"/>
    <lineage>
        <taxon>Bacteria</taxon>
        <taxon>Bacillati</taxon>
        <taxon>Bacillota</taxon>
        <taxon>Bacilli</taxon>
        <taxon>Lactobacillales</taxon>
        <taxon>Lactobacillaceae</taxon>
        <taxon>Weissella</taxon>
    </lineage>
</organism>
<evidence type="ECO:0000313" key="15">
    <source>
        <dbReference type="Proteomes" id="UP000032289"/>
    </source>
</evidence>
<keyword evidence="3 7" id="KW-0812">Transmembrane</keyword>
<keyword evidence="2 7" id="KW-0132">Cell division</keyword>
<evidence type="ECO:0000313" key="14">
    <source>
        <dbReference type="EMBL" id="TVV27844.1"/>
    </source>
</evidence>
<dbReference type="PATRIC" id="fig|137591.24.peg.2216"/>
<dbReference type="OrthoDB" id="2149581at2"/>
<feature type="coiled-coil region" evidence="9">
    <location>
        <begin position="66"/>
        <end position="93"/>
    </location>
</feature>
<dbReference type="EMBL" id="CP020928">
    <property type="protein sequence ID" value="AWF96116.1"/>
    <property type="molecule type" value="Genomic_DNA"/>
</dbReference>
<evidence type="ECO:0000313" key="17">
    <source>
        <dbReference type="Proteomes" id="UP000244870"/>
    </source>
</evidence>
<feature type="transmembrane region" description="Helical" evidence="7">
    <location>
        <begin position="42"/>
        <end position="63"/>
    </location>
</feature>
<evidence type="ECO:0000256" key="8">
    <source>
        <dbReference type="NCBIfam" id="TIGR02209"/>
    </source>
</evidence>
<dbReference type="InterPro" id="IPR011922">
    <property type="entry name" value="Cell_div_FtsL"/>
</dbReference>
<accession>A0A0D1LWC4</accession>
<dbReference type="Proteomes" id="UP000032289">
    <property type="component" value="Unassembled WGS sequence"/>
</dbReference>
<dbReference type="EMBL" id="VNHC01000002">
    <property type="protein sequence ID" value="TVV27844.1"/>
    <property type="molecule type" value="Genomic_DNA"/>
</dbReference>
<evidence type="ECO:0000313" key="13">
    <source>
        <dbReference type="EMBL" id="OSP89258.1"/>
    </source>
</evidence>
<dbReference type="EMBL" id="NDXJ01000009">
    <property type="protein sequence ID" value="OSP89258.1"/>
    <property type="molecule type" value="Genomic_DNA"/>
</dbReference>
<keyword evidence="9" id="KW-0175">Coiled coil</keyword>
<keyword evidence="4 7" id="KW-1133">Transmembrane helix</keyword>
<keyword evidence="6 7" id="KW-0131">Cell cycle</keyword>
<dbReference type="Proteomes" id="UP000193588">
    <property type="component" value="Unassembled WGS sequence"/>
</dbReference>
<dbReference type="Proteomes" id="UP000244870">
    <property type="component" value="Chromosome"/>
</dbReference>
<dbReference type="GeneID" id="66961995"/>
<comment type="similarity">
    <text evidence="7">Belongs to the FtsL family.</text>
</comment>
<gene>
    <name evidence="7 12" type="primary">ftsL</name>
    <name evidence="12" type="ORF">ab3b_02266</name>
    <name evidence="11" type="ORF">B6254_1734</name>
    <name evidence="13" type="ORF">B9D04_06770</name>
    <name evidence="14" type="ORF">FO435_08100</name>
</gene>
<reference evidence="12 15" key="1">
    <citation type="journal article" date="2015" name="Microbiology (Mosc.)">
        <title>Genomics of the Weissella cibaria species with an examination of its metabolic traits.</title>
        <authorList>
            <person name="Lynch K.M."/>
            <person name="Lucid A."/>
            <person name="Arendt E.K."/>
            <person name="Sleator R.D."/>
            <person name="Lucey B."/>
            <person name="Coffey A."/>
        </authorList>
    </citation>
    <scope>NUCLEOTIDE SEQUENCE [LARGE SCALE GENOMIC DNA]</scope>
    <source>
        <strain evidence="12 15">AB3b</strain>
    </source>
</reference>
<protein>
    <recommendedName>
        <fullName evidence="7 8">Cell division protein FtsL</fullName>
    </recommendedName>
</protein>
<reference evidence="14 18" key="4">
    <citation type="submission" date="2019-07" db="EMBL/GenBank/DDBJ databases">
        <title>Genome sequence of Weissella cibaria GK1.</title>
        <authorList>
            <person name="Choi H.-J."/>
        </authorList>
    </citation>
    <scope>NUCLEOTIDE SEQUENCE [LARGE SCALE GENOMIC DNA]</scope>
    <source>
        <strain evidence="14 18">GK1</strain>
    </source>
</reference>
<keyword evidence="1 7" id="KW-1003">Cell membrane</keyword>
<evidence type="ECO:0000256" key="1">
    <source>
        <dbReference type="ARBA" id="ARBA00022475"/>
    </source>
</evidence>
<dbReference type="GO" id="GO:0005886">
    <property type="term" value="C:plasma membrane"/>
    <property type="evidence" value="ECO:0007669"/>
    <property type="project" value="UniProtKB-SubCell"/>
</dbReference>
<proteinExistence type="inferred from homology"/>
<evidence type="ECO:0000256" key="6">
    <source>
        <dbReference type="ARBA" id="ARBA00023306"/>
    </source>
</evidence>
<dbReference type="NCBIfam" id="TIGR02209">
    <property type="entry name" value="ftsL_broad"/>
    <property type="match status" value="1"/>
</dbReference>
<dbReference type="AlphaFoldDB" id="A0A0D1LWC4"/>
<evidence type="ECO:0000313" key="12">
    <source>
        <dbReference type="EMBL" id="KIU20186.1"/>
    </source>
</evidence>
<dbReference type="HAMAP" id="MF_00910">
    <property type="entry name" value="FtsL"/>
    <property type="match status" value="1"/>
</dbReference>
<reference evidence="11 17" key="3">
    <citation type="submission" date="2017-04" db="EMBL/GenBank/DDBJ databases">
        <title>Weissella cibaria strain m2 complete genome.</title>
        <authorList>
            <person name="Pan Q."/>
            <person name="Tan M."/>
            <person name="Yao F."/>
            <person name="Su S."/>
        </authorList>
    </citation>
    <scope>NUCLEOTIDE SEQUENCE [LARGE SCALE GENOMIC DNA]</scope>
    <source>
        <strain evidence="11 17">M2</strain>
    </source>
</reference>
<dbReference type="GO" id="GO:0032153">
    <property type="term" value="C:cell division site"/>
    <property type="evidence" value="ECO:0007669"/>
    <property type="project" value="UniProtKB-UniRule"/>
</dbReference>
<evidence type="ECO:0000256" key="2">
    <source>
        <dbReference type="ARBA" id="ARBA00022618"/>
    </source>
</evidence>
<comment type="function">
    <text evidence="7">Essential cell division protein.</text>
</comment>
<evidence type="ECO:0000313" key="11">
    <source>
        <dbReference type="EMBL" id="AWF96116.1"/>
    </source>
</evidence>
<evidence type="ECO:0000256" key="5">
    <source>
        <dbReference type="ARBA" id="ARBA00023136"/>
    </source>
</evidence>
<evidence type="ECO:0000256" key="7">
    <source>
        <dbReference type="HAMAP-Rule" id="MF_00910"/>
    </source>
</evidence>